<keyword evidence="3" id="KW-1185">Reference proteome</keyword>
<gene>
    <name evidence="2" type="ORF">J4Q44_G00320660</name>
</gene>
<dbReference type="Proteomes" id="UP001356427">
    <property type="component" value="Unassembled WGS sequence"/>
</dbReference>
<protein>
    <recommendedName>
        <fullName evidence="4">Secreted protein</fullName>
    </recommendedName>
</protein>
<comment type="caution">
    <text evidence="2">The sequence shown here is derived from an EMBL/GenBank/DDBJ whole genome shotgun (WGS) entry which is preliminary data.</text>
</comment>
<keyword evidence="1" id="KW-0732">Signal</keyword>
<dbReference type="EMBL" id="JAGTTL010000031">
    <property type="protein sequence ID" value="KAK6297483.1"/>
    <property type="molecule type" value="Genomic_DNA"/>
</dbReference>
<organism evidence="2 3">
    <name type="scientific">Coregonus suidteri</name>
    <dbReference type="NCBI Taxonomy" id="861788"/>
    <lineage>
        <taxon>Eukaryota</taxon>
        <taxon>Metazoa</taxon>
        <taxon>Chordata</taxon>
        <taxon>Craniata</taxon>
        <taxon>Vertebrata</taxon>
        <taxon>Euteleostomi</taxon>
        <taxon>Actinopterygii</taxon>
        <taxon>Neopterygii</taxon>
        <taxon>Teleostei</taxon>
        <taxon>Protacanthopterygii</taxon>
        <taxon>Salmoniformes</taxon>
        <taxon>Salmonidae</taxon>
        <taxon>Coregoninae</taxon>
        <taxon>Coregonus</taxon>
    </lineage>
</organism>
<feature type="chain" id="PRO_5042996526" description="Secreted protein" evidence="1">
    <location>
        <begin position="24"/>
        <end position="74"/>
    </location>
</feature>
<accession>A0AAN8QHZ8</accession>
<dbReference type="AlphaFoldDB" id="A0AAN8QHZ8"/>
<evidence type="ECO:0000313" key="3">
    <source>
        <dbReference type="Proteomes" id="UP001356427"/>
    </source>
</evidence>
<evidence type="ECO:0008006" key="4">
    <source>
        <dbReference type="Google" id="ProtNLM"/>
    </source>
</evidence>
<name>A0AAN8QHZ8_9TELE</name>
<evidence type="ECO:0000256" key="1">
    <source>
        <dbReference type="SAM" id="SignalP"/>
    </source>
</evidence>
<evidence type="ECO:0000313" key="2">
    <source>
        <dbReference type="EMBL" id="KAK6297483.1"/>
    </source>
</evidence>
<reference evidence="2 3" key="1">
    <citation type="submission" date="2021-04" db="EMBL/GenBank/DDBJ databases">
        <authorList>
            <person name="De Guttry C."/>
            <person name="Zahm M."/>
            <person name="Klopp C."/>
            <person name="Cabau C."/>
            <person name="Louis A."/>
            <person name="Berthelot C."/>
            <person name="Parey E."/>
            <person name="Roest Crollius H."/>
            <person name="Montfort J."/>
            <person name="Robinson-Rechavi M."/>
            <person name="Bucao C."/>
            <person name="Bouchez O."/>
            <person name="Gislard M."/>
            <person name="Lluch J."/>
            <person name="Milhes M."/>
            <person name="Lampietro C."/>
            <person name="Lopez Roques C."/>
            <person name="Donnadieu C."/>
            <person name="Braasch I."/>
            <person name="Desvignes T."/>
            <person name="Postlethwait J."/>
            <person name="Bobe J."/>
            <person name="Wedekind C."/>
            <person name="Guiguen Y."/>
        </authorList>
    </citation>
    <scope>NUCLEOTIDE SEQUENCE [LARGE SCALE GENOMIC DNA]</scope>
    <source>
        <strain evidence="2">Cs_M1</strain>
        <tissue evidence="2">Blood</tissue>
    </source>
</reference>
<sequence length="74" mass="8618">MNFVDSLITLFLLTLLYLSAVKCAHIPKEGWRISHDGAPGYNVFVLQCRRYQALWAERGRERRESVQKHTRATV</sequence>
<proteinExistence type="predicted"/>
<feature type="signal peptide" evidence="1">
    <location>
        <begin position="1"/>
        <end position="23"/>
    </location>
</feature>